<dbReference type="CDD" id="cd01392">
    <property type="entry name" value="HTH_LacI"/>
    <property type="match status" value="1"/>
</dbReference>
<evidence type="ECO:0000259" key="4">
    <source>
        <dbReference type="PROSITE" id="PS50932"/>
    </source>
</evidence>
<evidence type="ECO:0000256" key="3">
    <source>
        <dbReference type="ARBA" id="ARBA00023163"/>
    </source>
</evidence>
<dbReference type="PANTHER" id="PTHR30146">
    <property type="entry name" value="LACI-RELATED TRANSCRIPTIONAL REPRESSOR"/>
    <property type="match status" value="1"/>
</dbReference>
<dbReference type="Proteomes" id="UP000219482">
    <property type="component" value="Unassembled WGS sequence"/>
</dbReference>
<reference evidence="6" key="1">
    <citation type="submission" date="2017-09" db="EMBL/GenBank/DDBJ databases">
        <authorList>
            <person name="Varghese N."/>
            <person name="Submissions S."/>
        </authorList>
    </citation>
    <scope>NUCLEOTIDE SEQUENCE [LARGE SCALE GENOMIC DNA]</scope>
    <source>
        <strain evidence="6">DSM 44270</strain>
    </source>
</reference>
<dbReference type="Pfam" id="PF00356">
    <property type="entry name" value="LacI"/>
    <property type="match status" value="1"/>
</dbReference>
<dbReference type="Gene3D" id="1.10.260.40">
    <property type="entry name" value="lambda repressor-like DNA-binding domains"/>
    <property type="match status" value="1"/>
</dbReference>
<dbReference type="GO" id="GO:0000976">
    <property type="term" value="F:transcription cis-regulatory region binding"/>
    <property type="evidence" value="ECO:0007669"/>
    <property type="project" value="TreeGrafter"/>
</dbReference>
<proteinExistence type="predicted"/>
<keyword evidence="2" id="KW-0238">DNA-binding</keyword>
<organism evidence="5 6">
    <name type="scientific">Blastococcus haudaquaticus</name>
    <dbReference type="NCBI Taxonomy" id="1938745"/>
    <lineage>
        <taxon>Bacteria</taxon>
        <taxon>Bacillati</taxon>
        <taxon>Actinomycetota</taxon>
        <taxon>Actinomycetes</taxon>
        <taxon>Geodermatophilales</taxon>
        <taxon>Geodermatophilaceae</taxon>
        <taxon>Blastococcus</taxon>
    </lineage>
</organism>
<keyword evidence="6" id="KW-1185">Reference proteome</keyword>
<dbReference type="AlphaFoldDB" id="A0A286GX46"/>
<dbReference type="Gene3D" id="3.40.50.2300">
    <property type="match status" value="2"/>
</dbReference>
<dbReference type="Pfam" id="PF13377">
    <property type="entry name" value="Peripla_BP_3"/>
    <property type="match status" value="1"/>
</dbReference>
<dbReference type="PROSITE" id="PS50932">
    <property type="entry name" value="HTH_LACI_2"/>
    <property type="match status" value="1"/>
</dbReference>
<dbReference type="InterPro" id="IPR010982">
    <property type="entry name" value="Lambda_DNA-bd_dom_sf"/>
</dbReference>
<protein>
    <submittedName>
        <fullName evidence="5">Transcriptional regulator, LacI family</fullName>
    </submittedName>
</protein>
<dbReference type="EMBL" id="OCNK01000003">
    <property type="protein sequence ID" value="SOE00117.1"/>
    <property type="molecule type" value="Genomic_DNA"/>
</dbReference>
<dbReference type="InterPro" id="IPR000843">
    <property type="entry name" value="HTH_LacI"/>
</dbReference>
<dbReference type="CDD" id="cd01574">
    <property type="entry name" value="PBP1_LacI"/>
    <property type="match status" value="1"/>
</dbReference>
<accession>A0A286GX46</accession>
<sequence>MSGTLPRTDGGRTPARAARPAVMTDVAQLAGVSHQTVSRVLNGHPHVRQETRERVLEAMVKLGYRRNLTARALVTRSTATIGVVAFDTTLHGPASTLFSMEEAARARDYRVSVVTVQDPDEDAFAEAVDRLLEQSVTGVVVLAPQRAAVRVMTGLPPHLPAVAVEGGAAPGIPSVVVDQVGGAMAATRHLIELGHRRIAHVSGREDWIEADARRRGWEQTLTAAGLAVPPPLAGDWSPRSGYEAGRRLLTELPDTTAVFVANDHMALGLIRAVSEAGIRVPEDMSVVGFDDIAEAEFLRPPLTTVRQDFAEVGRRCVDVLLARIATEVTWFDGPPVVVPAQLLVRDSTAPPRNPPPQP</sequence>
<evidence type="ECO:0000256" key="2">
    <source>
        <dbReference type="ARBA" id="ARBA00023125"/>
    </source>
</evidence>
<evidence type="ECO:0000313" key="5">
    <source>
        <dbReference type="EMBL" id="SOE00117.1"/>
    </source>
</evidence>
<name>A0A286GX46_9ACTN</name>
<dbReference type="GO" id="GO:0003700">
    <property type="term" value="F:DNA-binding transcription factor activity"/>
    <property type="evidence" value="ECO:0007669"/>
    <property type="project" value="TreeGrafter"/>
</dbReference>
<dbReference type="PROSITE" id="PS00356">
    <property type="entry name" value="HTH_LACI_1"/>
    <property type="match status" value="1"/>
</dbReference>
<dbReference type="PANTHER" id="PTHR30146:SF109">
    <property type="entry name" value="HTH-TYPE TRANSCRIPTIONAL REGULATOR GALS"/>
    <property type="match status" value="1"/>
</dbReference>
<dbReference type="RefSeq" id="WP_200814712.1">
    <property type="nucleotide sequence ID" value="NZ_OCNK01000003.1"/>
</dbReference>
<dbReference type="SUPFAM" id="SSF53822">
    <property type="entry name" value="Periplasmic binding protein-like I"/>
    <property type="match status" value="1"/>
</dbReference>
<evidence type="ECO:0000313" key="6">
    <source>
        <dbReference type="Proteomes" id="UP000219482"/>
    </source>
</evidence>
<keyword evidence="3" id="KW-0804">Transcription</keyword>
<keyword evidence="1" id="KW-0805">Transcription regulation</keyword>
<dbReference type="SMART" id="SM00354">
    <property type="entry name" value="HTH_LACI"/>
    <property type="match status" value="1"/>
</dbReference>
<gene>
    <name evidence="5" type="ORF">SAMN06272739_2407</name>
</gene>
<evidence type="ECO:0000256" key="1">
    <source>
        <dbReference type="ARBA" id="ARBA00023015"/>
    </source>
</evidence>
<feature type="domain" description="HTH lacI-type" evidence="4">
    <location>
        <begin position="21"/>
        <end position="75"/>
    </location>
</feature>
<dbReference type="InterPro" id="IPR028082">
    <property type="entry name" value="Peripla_BP_I"/>
</dbReference>
<dbReference type="SUPFAM" id="SSF47413">
    <property type="entry name" value="lambda repressor-like DNA-binding domains"/>
    <property type="match status" value="1"/>
</dbReference>
<dbReference type="InterPro" id="IPR046335">
    <property type="entry name" value="LacI/GalR-like_sensor"/>
</dbReference>